<name>W1NYW3_AMBTC</name>
<keyword evidence="1" id="KW-0732">Signal</keyword>
<accession>W1NYW3</accession>
<feature type="signal peptide" evidence="1">
    <location>
        <begin position="1"/>
        <end position="27"/>
    </location>
</feature>
<evidence type="ECO:0008006" key="4">
    <source>
        <dbReference type="Google" id="ProtNLM"/>
    </source>
</evidence>
<gene>
    <name evidence="2" type="ORF">AMTR_s00086p00089170</name>
</gene>
<proteinExistence type="predicted"/>
<feature type="chain" id="PRO_5004806954" description="Legume lectin domain-containing protein" evidence="1">
    <location>
        <begin position="28"/>
        <end position="124"/>
    </location>
</feature>
<dbReference type="EMBL" id="KI394485">
    <property type="protein sequence ID" value="ERN02787.1"/>
    <property type="molecule type" value="Genomic_DNA"/>
</dbReference>
<dbReference type="AlphaFoldDB" id="W1NYW3"/>
<evidence type="ECO:0000256" key="1">
    <source>
        <dbReference type="SAM" id="SignalP"/>
    </source>
</evidence>
<dbReference type="HOGENOM" id="CLU_2006991_0_0_1"/>
<evidence type="ECO:0000313" key="3">
    <source>
        <dbReference type="Proteomes" id="UP000017836"/>
    </source>
</evidence>
<evidence type="ECO:0000313" key="2">
    <source>
        <dbReference type="EMBL" id="ERN02787.1"/>
    </source>
</evidence>
<protein>
    <recommendedName>
        <fullName evidence="4">Legume lectin domain-containing protein</fullName>
    </recommendedName>
</protein>
<reference evidence="3" key="1">
    <citation type="journal article" date="2013" name="Science">
        <title>The Amborella genome and the evolution of flowering plants.</title>
        <authorList>
            <consortium name="Amborella Genome Project"/>
        </authorList>
    </citation>
    <scope>NUCLEOTIDE SEQUENCE [LARGE SCALE GENOMIC DNA]</scope>
</reference>
<sequence>MSKTSYFINGNTILVVMCQLGSLIVNADVNSGVGTSNATISSTLLPGRWHWRSCHPFISPSFLAPTLVLAPPNFTGPHAVVLGVAGDRFDLGDPRSVALVVPSPELATASLETKWSFSQPNSGS</sequence>
<dbReference type="Gramene" id="ERN02787">
    <property type="protein sequence ID" value="ERN02787"/>
    <property type="gene ID" value="AMTR_s00086p00089170"/>
</dbReference>
<dbReference type="Proteomes" id="UP000017836">
    <property type="component" value="Unassembled WGS sequence"/>
</dbReference>
<keyword evidence="3" id="KW-1185">Reference proteome</keyword>
<organism evidence="2 3">
    <name type="scientific">Amborella trichopoda</name>
    <dbReference type="NCBI Taxonomy" id="13333"/>
    <lineage>
        <taxon>Eukaryota</taxon>
        <taxon>Viridiplantae</taxon>
        <taxon>Streptophyta</taxon>
        <taxon>Embryophyta</taxon>
        <taxon>Tracheophyta</taxon>
        <taxon>Spermatophyta</taxon>
        <taxon>Magnoliopsida</taxon>
        <taxon>Amborellales</taxon>
        <taxon>Amborellaceae</taxon>
        <taxon>Amborella</taxon>
    </lineage>
</organism>